<keyword evidence="1" id="KW-0862">Zinc</keyword>
<dbReference type="Gramene" id="FCD_00020085-RA">
    <property type="protein sequence ID" value="FCD_00020085-RA:cds"/>
    <property type="gene ID" value="FCD_00020085"/>
</dbReference>
<reference evidence="3" key="1">
    <citation type="submission" date="2023-07" db="EMBL/GenBank/DDBJ databases">
        <title>draft genome sequence of fig (Ficus carica).</title>
        <authorList>
            <person name="Takahashi T."/>
            <person name="Nishimura K."/>
        </authorList>
    </citation>
    <scope>NUCLEOTIDE SEQUENCE</scope>
</reference>
<feature type="domain" description="C2H2-type" evidence="2">
    <location>
        <begin position="19"/>
        <end position="46"/>
    </location>
</feature>
<gene>
    <name evidence="3" type="ORF">TIFTF001_012449</name>
</gene>
<keyword evidence="4" id="KW-1185">Reference proteome</keyword>
<dbReference type="PROSITE" id="PS50157">
    <property type="entry name" value="ZINC_FINGER_C2H2_2"/>
    <property type="match status" value="1"/>
</dbReference>
<keyword evidence="1" id="KW-0863">Zinc-finger</keyword>
<dbReference type="EMBL" id="BTGU01000016">
    <property type="protein sequence ID" value="GMN43246.1"/>
    <property type="molecule type" value="Genomic_DNA"/>
</dbReference>
<dbReference type="Proteomes" id="UP001187192">
    <property type="component" value="Unassembled WGS sequence"/>
</dbReference>
<dbReference type="AlphaFoldDB" id="A0AA88AFX9"/>
<name>A0AA88AFX9_FICCA</name>
<organism evidence="3 4">
    <name type="scientific">Ficus carica</name>
    <name type="common">Common fig</name>
    <dbReference type="NCBI Taxonomy" id="3494"/>
    <lineage>
        <taxon>Eukaryota</taxon>
        <taxon>Viridiplantae</taxon>
        <taxon>Streptophyta</taxon>
        <taxon>Embryophyta</taxon>
        <taxon>Tracheophyta</taxon>
        <taxon>Spermatophyta</taxon>
        <taxon>Magnoliopsida</taxon>
        <taxon>eudicotyledons</taxon>
        <taxon>Gunneridae</taxon>
        <taxon>Pentapetalae</taxon>
        <taxon>rosids</taxon>
        <taxon>fabids</taxon>
        <taxon>Rosales</taxon>
        <taxon>Moraceae</taxon>
        <taxon>Ficeae</taxon>
        <taxon>Ficus</taxon>
    </lineage>
</organism>
<keyword evidence="1" id="KW-0479">Metal-binding</keyword>
<dbReference type="PROSITE" id="PS00028">
    <property type="entry name" value="ZINC_FINGER_C2H2_1"/>
    <property type="match status" value="1"/>
</dbReference>
<protein>
    <recommendedName>
        <fullName evidence="2">C2H2-type domain-containing protein</fullName>
    </recommendedName>
</protein>
<evidence type="ECO:0000259" key="2">
    <source>
        <dbReference type="PROSITE" id="PS50157"/>
    </source>
</evidence>
<proteinExistence type="predicted"/>
<evidence type="ECO:0000256" key="1">
    <source>
        <dbReference type="PROSITE-ProRule" id="PRU00042"/>
    </source>
</evidence>
<comment type="caution">
    <text evidence="3">The sequence shown here is derived from an EMBL/GenBank/DDBJ whole genome shotgun (WGS) entry which is preliminary data.</text>
</comment>
<evidence type="ECO:0000313" key="4">
    <source>
        <dbReference type="Proteomes" id="UP001187192"/>
    </source>
</evidence>
<dbReference type="GO" id="GO:0008270">
    <property type="term" value="F:zinc ion binding"/>
    <property type="evidence" value="ECO:0007669"/>
    <property type="project" value="UniProtKB-KW"/>
</dbReference>
<sequence length="329" mass="35874">MTIVFNSDGENVVRRRRISQCFYCEKVFKDSRALGGHLRSHQVARSRKSWNVPGRRSGISLNMIASTPNPHMTAQFKHLSGGFGNNQGALLSKASPSVSFPHRFQPNNNGWVNVGQFSENRVGITQTPFSASPNFSSDGGCAENCHFNPFPSTAPAPTYPVITPNHPFLLGQGNVFQFSNHQSQSFMDGGQFSGNALPNFQYSNQGAYAGVIPNPLLGSNQLPARREPTVGPFFPYPNHLSGLGGFGQDNENCILAPEGGKRHCVGEAPHMLSAPKRPKIDCNLTMETEEHVKKELLVEGVEKSFSGLEISVAAKEEPETDLVDLSLHL</sequence>
<evidence type="ECO:0000313" key="3">
    <source>
        <dbReference type="EMBL" id="GMN43246.1"/>
    </source>
</evidence>
<dbReference type="InterPro" id="IPR013087">
    <property type="entry name" value="Znf_C2H2_type"/>
</dbReference>
<accession>A0AA88AFX9</accession>